<reference evidence="2" key="1">
    <citation type="submission" date="2016-10" db="EMBL/GenBank/DDBJ databases">
        <authorList>
            <person name="Varghese N."/>
            <person name="Submissions S."/>
        </authorList>
    </citation>
    <scope>NUCLEOTIDE SEQUENCE [LARGE SCALE GENOMIC DNA]</scope>
    <source>
        <strain evidence="2">CGMCC 1.10121</strain>
    </source>
</reference>
<dbReference type="Proteomes" id="UP000199126">
    <property type="component" value="Unassembled WGS sequence"/>
</dbReference>
<sequence length="72" mass="8595">MPRSRGLITNTEWERIAEETDEEPEKRYQAVSRVRRRIQEELPKEMAMLAEHKPELLAELQEVVCEVEEDEN</sequence>
<accession>A0A1H8VVG3</accession>
<dbReference type="RefSeq" id="WP_089827360.1">
    <property type="nucleotide sequence ID" value="NZ_FODV01000020.1"/>
</dbReference>
<dbReference type="EMBL" id="FODV01000020">
    <property type="protein sequence ID" value="SEP19399.1"/>
    <property type="molecule type" value="Genomic_DNA"/>
</dbReference>
<organism evidence="1 2">
    <name type="scientific">Halogranum amylolyticum</name>
    <dbReference type="NCBI Taxonomy" id="660520"/>
    <lineage>
        <taxon>Archaea</taxon>
        <taxon>Methanobacteriati</taxon>
        <taxon>Methanobacteriota</taxon>
        <taxon>Stenosarchaea group</taxon>
        <taxon>Halobacteria</taxon>
        <taxon>Halobacteriales</taxon>
        <taxon>Haloferacaceae</taxon>
    </lineage>
</organism>
<proteinExistence type="predicted"/>
<evidence type="ECO:0000313" key="2">
    <source>
        <dbReference type="Proteomes" id="UP000199126"/>
    </source>
</evidence>
<protein>
    <submittedName>
        <fullName evidence="1">Uncharacterized protein</fullName>
    </submittedName>
</protein>
<gene>
    <name evidence="1" type="ORF">SAMN04487948_12015</name>
</gene>
<keyword evidence="2" id="KW-1185">Reference proteome</keyword>
<evidence type="ECO:0000313" key="1">
    <source>
        <dbReference type="EMBL" id="SEP19399.1"/>
    </source>
</evidence>
<name>A0A1H8VVG3_9EURY</name>
<dbReference type="AlphaFoldDB" id="A0A1H8VVG3"/>
<dbReference type="OrthoDB" id="336169at2157"/>